<organism evidence="2 3">
    <name type="scientific">Marinicauda salina</name>
    <dbReference type="NCBI Taxonomy" id="2135793"/>
    <lineage>
        <taxon>Bacteria</taxon>
        <taxon>Pseudomonadati</taxon>
        <taxon>Pseudomonadota</taxon>
        <taxon>Alphaproteobacteria</taxon>
        <taxon>Maricaulales</taxon>
        <taxon>Maricaulaceae</taxon>
        <taxon>Marinicauda</taxon>
    </lineage>
</organism>
<proteinExistence type="predicted"/>
<sequence>MLVRAVGVALGLFMMAIALPLALVTPIIPVGLPVFIMGLLLVAATSKTAHRIITNYLRRHPGLWNRVKRAFGEHE</sequence>
<evidence type="ECO:0000313" key="3">
    <source>
        <dbReference type="Proteomes" id="UP000245168"/>
    </source>
</evidence>
<evidence type="ECO:0000313" key="2">
    <source>
        <dbReference type="EMBL" id="PWE17643.1"/>
    </source>
</evidence>
<name>A0A2U2BUF3_9PROT</name>
<keyword evidence="1" id="KW-1133">Transmembrane helix</keyword>
<keyword evidence="3" id="KW-1185">Reference proteome</keyword>
<reference evidence="3" key="1">
    <citation type="submission" date="2018-05" db="EMBL/GenBank/DDBJ databases">
        <authorList>
            <person name="Liu B.-T."/>
        </authorList>
    </citation>
    <scope>NUCLEOTIDE SEQUENCE [LARGE SCALE GENOMIC DNA]</scope>
    <source>
        <strain evidence="3">WD6-1</strain>
    </source>
</reference>
<evidence type="ECO:0008006" key="4">
    <source>
        <dbReference type="Google" id="ProtNLM"/>
    </source>
</evidence>
<keyword evidence="1" id="KW-0472">Membrane</keyword>
<keyword evidence="1" id="KW-0812">Transmembrane</keyword>
<dbReference type="EMBL" id="QEXV01000003">
    <property type="protein sequence ID" value="PWE17643.1"/>
    <property type="molecule type" value="Genomic_DNA"/>
</dbReference>
<accession>A0A2U2BUF3</accession>
<gene>
    <name evidence="2" type="ORF">DDZ18_08265</name>
</gene>
<dbReference type="AlphaFoldDB" id="A0A2U2BUF3"/>
<evidence type="ECO:0000256" key="1">
    <source>
        <dbReference type="SAM" id="Phobius"/>
    </source>
</evidence>
<protein>
    <recommendedName>
        <fullName evidence="4">Transmembrane protein (PGPGW)</fullName>
    </recommendedName>
</protein>
<comment type="caution">
    <text evidence="2">The sequence shown here is derived from an EMBL/GenBank/DDBJ whole genome shotgun (WGS) entry which is preliminary data.</text>
</comment>
<dbReference type="Proteomes" id="UP000245168">
    <property type="component" value="Unassembled WGS sequence"/>
</dbReference>
<feature type="transmembrane region" description="Helical" evidence="1">
    <location>
        <begin position="28"/>
        <end position="49"/>
    </location>
</feature>